<feature type="region of interest" description="Disordered" evidence="1">
    <location>
        <begin position="1"/>
        <end position="61"/>
    </location>
</feature>
<feature type="compositionally biased region" description="Acidic residues" evidence="1">
    <location>
        <begin position="49"/>
        <end position="59"/>
    </location>
</feature>
<evidence type="ECO:0000313" key="3">
    <source>
        <dbReference type="Proteomes" id="UP001341840"/>
    </source>
</evidence>
<comment type="caution">
    <text evidence="2">The sequence shown here is derived from an EMBL/GenBank/DDBJ whole genome shotgun (WGS) entry which is preliminary data.</text>
</comment>
<keyword evidence="3" id="KW-1185">Reference proteome</keyword>
<feature type="non-terminal residue" evidence="2">
    <location>
        <position position="1"/>
    </location>
</feature>
<dbReference type="Proteomes" id="UP001341840">
    <property type="component" value="Unassembled WGS sequence"/>
</dbReference>
<dbReference type="EMBL" id="JASCZI010273407">
    <property type="protein sequence ID" value="MED6224789.1"/>
    <property type="molecule type" value="Genomic_DNA"/>
</dbReference>
<feature type="compositionally biased region" description="Basic and acidic residues" evidence="1">
    <location>
        <begin position="24"/>
        <end position="48"/>
    </location>
</feature>
<sequence>RKDESCNNGEEGMEVEGDNSDQATYKRTEEQGSKEEIQEEEMRDRLQIEEQDDKEEDNQTQEMEFAMNRIRARWTKMKEIKGAGSAKQNAKSFSVDQDMIEFERRIRGEQ</sequence>
<proteinExistence type="predicted"/>
<protein>
    <submittedName>
        <fullName evidence="2">Uncharacterized protein</fullName>
    </submittedName>
</protein>
<name>A0ABU6ZS48_9FABA</name>
<organism evidence="2 3">
    <name type="scientific">Stylosanthes scabra</name>
    <dbReference type="NCBI Taxonomy" id="79078"/>
    <lineage>
        <taxon>Eukaryota</taxon>
        <taxon>Viridiplantae</taxon>
        <taxon>Streptophyta</taxon>
        <taxon>Embryophyta</taxon>
        <taxon>Tracheophyta</taxon>
        <taxon>Spermatophyta</taxon>
        <taxon>Magnoliopsida</taxon>
        <taxon>eudicotyledons</taxon>
        <taxon>Gunneridae</taxon>
        <taxon>Pentapetalae</taxon>
        <taxon>rosids</taxon>
        <taxon>fabids</taxon>
        <taxon>Fabales</taxon>
        <taxon>Fabaceae</taxon>
        <taxon>Papilionoideae</taxon>
        <taxon>50 kb inversion clade</taxon>
        <taxon>dalbergioids sensu lato</taxon>
        <taxon>Dalbergieae</taxon>
        <taxon>Pterocarpus clade</taxon>
        <taxon>Stylosanthes</taxon>
    </lineage>
</organism>
<reference evidence="2 3" key="1">
    <citation type="journal article" date="2023" name="Plants (Basel)">
        <title>Bridging the Gap: Combining Genomics and Transcriptomics Approaches to Understand Stylosanthes scabra, an Orphan Legume from the Brazilian Caatinga.</title>
        <authorList>
            <person name="Ferreira-Neto J.R.C."/>
            <person name="da Silva M.D."/>
            <person name="Binneck E."/>
            <person name="de Melo N.F."/>
            <person name="da Silva R.H."/>
            <person name="de Melo A.L.T.M."/>
            <person name="Pandolfi V."/>
            <person name="Bustamante F.O."/>
            <person name="Brasileiro-Vidal A.C."/>
            <person name="Benko-Iseppon A.M."/>
        </authorList>
    </citation>
    <scope>NUCLEOTIDE SEQUENCE [LARGE SCALE GENOMIC DNA]</scope>
    <source>
        <tissue evidence="2">Leaves</tissue>
    </source>
</reference>
<evidence type="ECO:0000256" key="1">
    <source>
        <dbReference type="SAM" id="MobiDB-lite"/>
    </source>
</evidence>
<gene>
    <name evidence="2" type="ORF">PIB30_087532</name>
</gene>
<evidence type="ECO:0000313" key="2">
    <source>
        <dbReference type="EMBL" id="MED6224789.1"/>
    </source>
</evidence>
<accession>A0ABU6ZS48</accession>